<dbReference type="EC" id="5.4.2.10" evidence="7 9"/>
<dbReference type="PANTHER" id="PTHR42946">
    <property type="entry name" value="PHOSPHOHEXOSE MUTASE"/>
    <property type="match status" value="1"/>
</dbReference>
<keyword evidence="3 9" id="KW-0479">Metal-binding</keyword>
<dbReference type="SUPFAM" id="SSF55957">
    <property type="entry name" value="Phosphoglucomutase, C-terminal domain"/>
    <property type="match status" value="1"/>
</dbReference>
<dbReference type="Pfam" id="PF00408">
    <property type="entry name" value="PGM_PMM_IV"/>
    <property type="match status" value="1"/>
</dbReference>
<comment type="PTM">
    <text evidence="9">Activated by phosphorylation.</text>
</comment>
<dbReference type="Gene3D" id="3.30.310.50">
    <property type="entry name" value="Alpha-D-phosphohexomutase, C-terminal domain"/>
    <property type="match status" value="1"/>
</dbReference>
<comment type="caution">
    <text evidence="16">The sequence shown here is derived from an EMBL/GenBank/DDBJ whole genome shotgun (WGS) entry which is preliminary data.</text>
</comment>
<evidence type="ECO:0000256" key="4">
    <source>
        <dbReference type="ARBA" id="ARBA00022842"/>
    </source>
</evidence>
<evidence type="ECO:0000259" key="13">
    <source>
        <dbReference type="Pfam" id="PF02878"/>
    </source>
</evidence>
<feature type="domain" description="Alpha-D-phosphohexomutase alpha/beta/alpha" evidence="14">
    <location>
        <begin position="164"/>
        <end position="259"/>
    </location>
</feature>
<feature type="domain" description="Alpha-D-phosphohexomutase C-terminal" evidence="12">
    <location>
        <begin position="379"/>
        <end position="445"/>
    </location>
</feature>
<evidence type="ECO:0000256" key="6">
    <source>
        <dbReference type="ARBA" id="ARBA00050364"/>
    </source>
</evidence>
<dbReference type="FunFam" id="3.40.120.10:FF:000002">
    <property type="entry name" value="Phosphoglucosamine mutase"/>
    <property type="match status" value="1"/>
</dbReference>
<comment type="catalytic activity">
    <reaction evidence="6 9 11">
        <text>alpha-D-glucosamine 1-phosphate = D-glucosamine 6-phosphate</text>
        <dbReference type="Rhea" id="RHEA:23424"/>
        <dbReference type="ChEBI" id="CHEBI:58516"/>
        <dbReference type="ChEBI" id="CHEBI:58725"/>
        <dbReference type="EC" id="5.4.2.10"/>
    </reaction>
</comment>
<dbReference type="GO" id="GO:0009252">
    <property type="term" value="P:peptidoglycan biosynthetic process"/>
    <property type="evidence" value="ECO:0007669"/>
    <property type="project" value="TreeGrafter"/>
</dbReference>
<comment type="similarity">
    <text evidence="1 9 10">Belongs to the phosphohexose mutase family.</text>
</comment>
<gene>
    <name evidence="9" type="primary">glmM</name>
    <name evidence="16" type="ORF">ESP51_11225</name>
</gene>
<dbReference type="CDD" id="cd05802">
    <property type="entry name" value="GlmM"/>
    <property type="match status" value="1"/>
</dbReference>
<feature type="domain" description="Alpha-D-phosphohexomutase alpha/beta/alpha" evidence="15">
    <location>
        <begin position="263"/>
        <end position="374"/>
    </location>
</feature>
<evidence type="ECO:0000256" key="10">
    <source>
        <dbReference type="RuleBase" id="RU004326"/>
    </source>
</evidence>
<keyword evidence="2 9" id="KW-0597">Phosphoprotein</keyword>
<keyword evidence="5 9" id="KW-0413">Isomerase</keyword>
<evidence type="ECO:0000256" key="7">
    <source>
        <dbReference type="ARBA" id="ARBA00066330"/>
    </source>
</evidence>
<dbReference type="GO" id="GO:0005975">
    <property type="term" value="P:carbohydrate metabolic process"/>
    <property type="evidence" value="ECO:0007669"/>
    <property type="project" value="InterPro"/>
</dbReference>
<dbReference type="GO" id="GO:0008966">
    <property type="term" value="F:phosphoglucosamine mutase activity"/>
    <property type="evidence" value="ECO:0007669"/>
    <property type="project" value="UniProtKB-UniRule"/>
</dbReference>
<dbReference type="InterPro" id="IPR005843">
    <property type="entry name" value="A-D-PHexomutase_C"/>
</dbReference>
<dbReference type="NCBIfam" id="TIGR01455">
    <property type="entry name" value="glmM"/>
    <property type="match status" value="1"/>
</dbReference>
<evidence type="ECO:0000313" key="17">
    <source>
        <dbReference type="Proteomes" id="UP000293865"/>
    </source>
</evidence>
<feature type="binding site" evidence="9">
    <location>
        <position position="250"/>
    </location>
    <ligand>
        <name>Mg(2+)</name>
        <dbReference type="ChEBI" id="CHEBI:18420"/>
    </ligand>
</feature>
<evidence type="ECO:0000259" key="15">
    <source>
        <dbReference type="Pfam" id="PF02880"/>
    </source>
</evidence>
<organism evidence="16 17">
    <name type="scientific">Agromyces albus</name>
    <dbReference type="NCBI Taxonomy" id="205332"/>
    <lineage>
        <taxon>Bacteria</taxon>
        <taxon>Bacillati</taxon>
        <taxon>Actinomycetota</taxon>
        <taxon>Actinomycetes</taxon>
        <taxon>Micrococcales</taxon>
        <taxon>Microbacteriaceae</taxon>
        <taxon>Agromyces</taxon>
    </lineage>
</organism>
<dbReference type="Gene3D" id="3.40.120.10">
    <property type="entry name" value="Alpha-D-Glucose-1,6-Bisphosphate, subunit A, domain 3"/>
    <property type="match status" value="3"/>
</dbReference>
<dbReference type="GO" id="GO:0004615">
    <property type="term" value="F:phosphomannomutase activity"/>
    <property type="evidence" value="ECO:0007669"/>
    <property type="project" value="TreeGrafter"/>
</dbReference>
<feature type="binding site" description="via phosphate group" evidence="9">
    <location>
        <position position="109"/>
    </location>
    <ligand>
        <name>Mg(2+)</name>
        <dbReference type="ChEBI" id="CHEBI:18420"/>
    </ligand>
</feature>
<evidence type="ECO:0000256" key="3">
    <source>
        <dbReference type="ARBA" id="ARBA00022723"/>
    </source>
</evidence>
<accession>A0A4Q2L1V8</accession>
<dbReference type="InterPro" id="IPR036900">
    <property type="entry name" value="A-D-PHexomutase_C_sf"/>
</dbReference>
<feature type="modified residue" description="Phosphoserine" evidence="9">
    <location>
        <position position="109"/>
    </location>
</feature>
<dbReference type="Pfam" id="PF02879">
    <property type="entry name" value="PGM_PMM_II"/>
    <property type="match status" value="1"/>
</dbReference>
<protein>
    <recommendedName>
        <fullName evidence="8 9">Phosphoglucosamine mutase</fullName>
        <ecNumber evidence="7 9">5.4.2.10</ecNumber>
    </recommendedName>
</protein>
<dbReference type="InterPro" id="IPR016055">
    <property type="entry name" value="A-D-PHexomutase_a/b/a-I/II/III"/>
</dbReference>
<evidence type="ECO:0000256" key="9">
    <source>
        <dbReference type="HAMAP-Rule" id="MF_01554"/>
    </source>
</evidence>
<dbReference type="RefSeq" id="WP_129520992.1">
    <property type="nucleotide sequence ID" value="NZ_SDPN01000018.1"/>
</dbReference>
<dbReference type="Proteomes" id="UP000293865">
    <property type="component" value="Unassembled WGS sequence"/>
</dbReference>
<evidence type="ECO:0000313" key="16">
    <source>
        <dbReference type="EMBL" id="RXZ69991.1"/>
    </source>
</evidence>
<keyword evidence="17" id="KW-1185">Reference proteome</keyword>
<evidence type="ECO:0000259" key="14">
    <source>
        <dbReference type="Pfam" id="PF02879"/>
    </source>
</evidence>
<reference evidence="16 17" key="1">
    <citation type="submission" date="2019-01" db="EMBL/GenBank/DDBJ databases">
        <title>Agromyces.</title>
        <authorList>
            <person name="Li J."/>
        </authorList>
    </citation>
    <scope>NUCLEOTIDE SEQUENCE [LARGE SCALE GENOMIC DNA]</scope>
    <source>
        <strain evidence="16 17">DSM 15934</strain>
    </source>
</reference>
<dbReference type="GO" id="GO:0005829">
    <property type="term" value="C:cytosol"/>
    <property type="evidence" value="ECO:0007669"/>
    <property type="project" value="TreeGrafter"/>
</dbReference>
<name>A0A4Q2L1V8_9MICO</name>
<comment type="cofactor">
    <cofactor evidence="9">
        <name>Mg(2+)</name>
        <dbReference type="ChEBI" id="CHEBI:18420"/>
    </cofactor>
    <text evidence="9">Binds 1 Mg(2+) ion per subunit.</text>
</comment>
<dbReference type="GO" id="GO:0006048">
    <property type="term" value="P:UDP-N-acetylglucosamine biosynthetic process"/>
    <property type="evidence" value="ECO:0007669"/>
    <property type="project" value="TreeGrafter"/>
</dbReference>
<dbReference type="InterPro" id="IPR005841">
    <property type="entry name" value="Alpha-D-phosphohexomutase_SF"/>
</dbReference>
<evidence type="ECO:0000256" key="1">
    <source>
        <dbReference type="ARBA" id="ARBA00010231"/>
    </source>
</evidence>
<dbReference type="FunFam" id="3.30.310.50:FF:000001">
    <property type="entry name" value="Phosphoglucosamine mutase"/>
    <property type="match status" value="1"/>
</dbReference>
<dbReference type="InterPro" id="IPR006352">
    <property type="entry name" value="GlmM_bact"/>
</dbReference>
<feature type="binding site" evidence="9">
    <location>
        <position position="248"/>
    </location>
    <ligand>
        <name>Mg(2+)</name>
        <dbReference type="ChEBI" id="CHEBI:18420"/>
    </ligand>
</feature>
<dbReference type="SUPFAM" id="SSF53738">
    <property type="entry name" value="Phosphoglucomutase, first 3 domains"/>
    <property type="match status" value="3"/>
</dbReference>
<evidence type="ECO:0000256" key="8">
    <source>
        <dbReference type="ARBA" id="ARBA00068193"/>
    </source>
</evidence>
<keyword evidence="4 9" id="KW-0460">Magnesium</keyword>
<evidence type="ECO:0000256" key="5">
    <source>
        <dbReference type="ARBA" id="ARBA00023235"/>
    </source>
</evidence>
<proteinExistence type="inferred from homology"/>
<sequence>MPRLFGTDGVRGLANRELTADLALGLAQAAAAVLTRGRHADELRAAGRRPVAVVARDPRVSGEFITAAVSAGLASSGVDVLDAGVIPTPATAYLIDSIGADFGVMISASHNPAPDNGIKFFSFGGTKLPDEVEDRIESFLGRPKLAPIGDGVGRIRRFADAEDRYVVHLLGTLPHRLDGLHVVLDCANGAAAGVSPETFRDAGARVTVIGADPDGMNINDGVGSTHLGQLQAAVVEHGADLGIAHDGDADRCLAVDANGEIVDGDKIMAILAVSMHERGKLTDDTLVVTVMSNLGLRRAMAERGIRVVETKVGDRYVLEALAAEGLALGGEQSGHVIMTQYATTGDGVLTGLHLAAEIARTGKTLAELASVMTVYPQVLVNVRDVDHHALGEDAEIAAAVAAVEAELGDSGRVLLRPSGTEPMVRVMVEAAEQAVAEHHAAVLADVVRVRLANGSAA</sequence>
<dbReference type="InterPro" id="IPR005846">
    <property type="entry name" value="A-D-PHexomutase_a/b/a-III"/>
</dbReference>
<dbReference type="HAMAP" id="MF_01554_B">
    <property type="entry name" value="GlmM_B"/>
    <property type="match status" value="1"/>
</dbReference>
<dbReference type="InterPro" id="IPR050060">
    <property type="entry name" value="Phosphoglucosamine_mutase"/>
</dbReference>
<dbReference type="InterPro" id="IPR016066">
    <property type="entry name" value="A-D-PHexomutase_CS"/>
</dbReference>
<dbReference type="EMBL" id="SDPN01000018">
    <property type="protein sequence ID" value="RXZ69991.1"/>
    <property type="molecule type" value="Genomic_DNA"/>
</dbReference>
<dbReference type="OrthoDB" id="9803322at2"/>
<feature type="binding site" evidence="9">
    <location>
        <position position="246"/>
    </location>
    <ligand>
        <name>Mg(2+)</name>
        <dbReference type="ChEBI" id="CHEBI:18420"/>
    </ligand>
</feature>
<dbReference type="AlphaFoldDB" id="A0A4Q2L1V8"/>
<comment type="function">
    <text evidence="9 11">Catalyzes the conversion of glucosamine-6-phosphate to glucosamine-1-phosphate.</text>
</comment>
<feature type="domain" description="Alpha-D-phosphohexomutase alpha/beta/alpha" evidence="13">
    <location>
        <begin position="3"/>
        <end position="139"/>
    </location>
</feature>
<dbReference type="InterPro" id="IPR005845">
    <property type="entry name" value="A-D-PHexomutase_a/b/a-II"/>
</dbReference>
<dbReference type="FunFam" id="3.40.120.10:FF:000001">
    <property type="entry name" value="Phosphoglucosamine mutase"/>
    <property type="match status" value="1"/>
</dbReference>
<dbReference type="PRINTS" id="PR00509">
    <property type="entry name" value="PGMPMM"/>
</dbReference>
<feature type="active site" description="Phosphoserine intermediate" evidence="9">
    <location>
        <position position="109"/>
    </location>
</feature>
<dbReference type="PROSITE" id="PS00710">
    <property type="entry name" value="PGM_PMM"/>
    <property type="match status" value="1"/>
</dbReference>
<dbReference type="Pfam" id="PF02880">
    <property type="entry name" value="PGM_PMM_III"/>
    <property type="match status" value="1"/>
</dbReference>
<evidence type="ECO:0000259" key="12">
    <source>
        <dbReference type="Pfam" id="PF00408"/>
    </source>
</evidence>
<dbReference type="PANTHER" id="PTHR42946:SF1">
    <property type="entry name" value="PHOSPHOGLUCOMUTASE (ALPHA-D-GLUCOSE-1,6-BISPHOSPHATE-DEPENDENT)"/>
    <property type="match status" value="1"/>
</dbReference>
<evidence type="ECO:0000256" key="2">
    <source>
        <dbReference type="ARBA" id="ARBA00022553"/>
    </source>
</evidence>
<evidence type="ECO:0000256" key="11">
    <source>
        <dbReference type="RuleBase" id="RU004327"/>
    </source>
</evidence>
<dbReference type="Pfam" id="PF02878">
    <property type="entry name" value="PGM_PMM_I"/>
    <property type="match status" value="1"/>
</dbReference>
<dbReference type="GO" id="GO:0000287">
    <property type="term" value="F:magnesium ion binding"/>
    <property type="evidence" value="ECO:0007669"/>
    <property type="project" value="UniProtKB-UniRule"/>
</dbReference>
<dbReference type="InterPro" id="IPR005844">
    <property type="entry name" value="A-D-PHexomutase_a/b/a-I"/>
</dbReference>